<dbReference type="FunFam" id="1.20.1250.20:FF:000429">
    <property type="entry name" value="MFS drug efflux transporter, putative"/>
    <property type="match status" value="1"/>
</dbReference>
<dbReference type="InterPro" id="IPR011701">
    <property type="entry name" value="MFS"/>
</dbReference>
<feature type="transmembrane region" description="Helical" evidence="8">
    <location>
        <begin position="48"/>
        <end position="67"/>
    </location>
</feature>
<dbReference type="GO" id="GO:0005886">
    <property type="term" value="C:plasma membrane"/>
    <property type="evidence" value="ECO:0007669"/>
    <property type="project" value="TreeGrafter"/>
</dbReference>
<dbReference type="GO" id="GO:0022857">
    <property type="term" value="F:transmembrane transporter activity"/>
    <property type="evidence" value="ECO:0007669"/>
    <property type="project" value="InterPro"/>
</dbReference>
<feature type="transmembrane region" description="Helical" evidence="8">
    <location>
        <begin position="208"/>
        <end position="228"/>
    </location>
</feature>
<comment type="subcellular location">
    <subcellularLocation>
        <location evidence="1">Membrane</location>
        <topology evidence="1">Multi-pass membrane protein</topology>
    </subcellularLocation>
</comment>
<feature type="transmembrane region" description="Helical" evidence="8">
    <location>
        <begin position="280"/>
        <end position="301"/>
    </location>
</feature>
<dbReference type="EMBL" id="SKBQ01000032">
    <property type="protein sequence ID" value="TPX13643.1"/>
    <property type="molecule type" value="Genomic_DNA"/>
</dbReference>
<name>A0A507B190_9PEZI</name>
<evidence type="ECO:0000256" key="7">
    <source>
        <dbReference type="SAM" id="MobiDB-lite"/>
    </source>
</evidence>
<feature type="transmembrane region" description="Helical" evidence="8">
    <location>
        <begin position="119"/>
        <end position="138"/>
    </location>
</feature>
<dbReference type="GeneID" id="41973293"/>
<keyword evidence="5 8" id="KW-1133">Transmembrane helix</keyword>
<gene>
    <name evidence="10" type="ORF">E0L32_005846</name>
</gene>
<dbReference type="InterPro" id="IPR036259">
    <property type="entry name" value="MFS_trans_sf"/>
</dbReference>
<accession>A0A507B190</accession>
<dbReference type="InterPro" id="IPR020846">
    <property type="entry name" value="MFS_dom"/>
</dbReference>
<dbReference type="OrthoDB" id="10021397at2759"/>
<dbReference type="Gene3D" id="1.20.1250.20">
    <property type="entry name" value="MFS general substrate transporter like domains"/>
    <property type="match status" value="1"/>
</dbReference>
<feature type="transmembrane region" description="Helical" evidence="8">
    <location>
        <begin position="412"/>
        <end position="436"/>
    </location>
</feature>
<evidence type="ECO:0000256" key="4">
    <source>
        <dbReference type="ARBA" id="ARBA00022692"/>
    </source>
</evidence>
<organism evidence="10 11">
    <name type="scientific">Thyridium curvatum</name>
    <dbReference type="NCBI Taxonomy" id="1093900"/>
    <lineage>
        <taxon>Eukaryota</taxon>
        <taxon>Fungi</taxon>
        <taxon>Dikarya</taxon>
        <taxon>Ascomycota</taxon>
        <taxon>Pezizomycotina</taxon>
        <taxon>Sordariomycetes</taxon>
        <taxon>Sordariomycetidae</taxon>
        <taxon>Thyridiales</taxon>
        <taxon>Thyridiaceae</taxon>
        <taxon>Thyridium</taxon>
    </lineage>
</organism>
<reference evidence="10 11" key="1">
    <citation type="submission" date="2019-06" db="EMBL/GenBank/DDBJ databases">
        <title>Draft genome sequence of the filamentous fungus Phialemoniopsis curvata isolated from diesel fuel.</title>
        <authorList>
            <person name="Varaljay V.A."/>
            <person name="Lyon W.J."/>
            <person name="Crouch A.L."/>
            <person name="Drake C.E."/>
            <person name="Hollomon J.M."/>
            <person name="Nadeau L.J."/>
            <person name="Nunn H.S."/>
            <person name="Stevenson B.S."/>
            <person name="Bojanowski C.L."/>
            <person name="Crookes-Goodson W.J."/>
        </authorList>
    </citation>
    <scope>NUCLEOTIDE SEQUENCE [LARGE SCALE GENOMIC DNA]</scope>
    <source>
        <strain evidence="10 11">D216</strain>
    </source>
</reference>
<feature type="transmembrane region" description="Helical" evidence="8">
    <location>
        <begin position="321"/>
        <end position="345"/>
    </location>
</feature>
<keyword evidence="6 8" id="KW-0472">Membrane</keyword>
<feature type="transmembrane region" description="Helical" evidence="8">
    <location>
        <begin position="387"/>
        <end position="406"/>
    </location>
</feature>
<evidence type="ECO:0000259" key="9">
    <source>
        <dbReference type="PROSITE" id="PS50850"/>
    </source>
</evidence>
<dbReference type="Proteomes" id="UP000319257">
    <property type="component" value="Unassembled WGS sequence"/>
</dbReference>
<dbReference type="PROSITE" id="PS50850">
    <property type="entry name" value="MFS"/>
    <property type="match status" value="1"/>
</dbReference>
<feature type="region of interest" description="Disordered" evidence="7">
    <location>
        <begin position="1"/>
        <end position="36"/>
    </location>
</feature>
<feature type="transmembrane region" description="Helical" evidence="8">
    <location>
        <begin position="177"/>
        <end position="196"/>
    </location>
</feature>
<keyword evidence="4 8" id="KW-0812">Transmembrane</keyword>
<dbReference type="RefSeq" id="XP_030995354.1">
    <property type="nucleotide sequence ID" value="XM_031140413.1"/>
</dbReference>
<evidence type="ECO:0000313" key="10">
    <source>
        <dbReference type="EMBL" id="TPX13643.1"/>
    </source>
</evidence>
<feature type="transmembrane region" description="Helical" evidence="8">
    <location>
        <begin position="357"/>
        <end position="375"/>
    </location>
</feature>
<evidence type="ECO:0000256" key="5">
    <source>
        <dbReference type="ARBA" id="ARBA00022989"/>
    </source>
</evidence>
<dbReference type="PANTHER" id="PTHR23501">
    <property type="entry name" value="MAJOR FACILITATOR SUPERFAMILY"/>
    <property type="match status" value="1"/>
</dbReference>
<dbReference type="SUPFAM" id="SSF103473">
    <property type="entry name" value="MFS general substrate transporter"/>
    <property type="match status" value="1"/>
</dbReference>
<evidence type="ECO:0000256" key="8">
    <source>
        <dbReference type="SAM" id="Phobius"/>
    </source>
</evidence>
<dbReference type="Pfam" id="PF07690">
    <property type="entry name" value="MFS_1"/>
    <property type="match status" value="1"/>
</dbReference>
<evidence type="ECO:0000256" key="2">
    <source>
        <dbReference type="ARBA" id="ARBA00007520"/>
    </source>
</evidence>
<evidence type="ECO:0000256" key="3">
    <source>
        <dbReference type="ARBA" id="ARBA00022448"/>
    </source>
</evidence>
<comment type="similarity">
    <text evidence="2">Belongs to the major facilitator superfamily. TCR/Tet family.</text>
</comment>
<feature type="transmembrane region" description="Helical" evidence="8">
    <location>
        <begin position="144"/>
        <end position="165"/>
    </location>
</feature>
<keyword evidence="3" id="KW-0813">Transport</keyword>
<sequence length="557" mass="58649">MSSVLRTDSGPEIPSNGGKELTSDPEAGLPRSGISSKSAEDASRSIHGIRWFLVVVAILSSIFLYSLDNTVVADIMPAAVETLGDAIDLPWLSVGFLLGGCTAVLPFGKLYGLFDAKWLYVGSSALFNIESALCGAAPSLQALIIGRVLAGMGGNGMYLGVMTLLSVNTSDRERPRYLSFVGLVWGIGTVLGPVVGGAFAQSAATWRWAFYINLVVAGLFAPVYLFLIPSYKPRAGTSVINLIREFDGVGTICSTGAIMTIVMAINFGGAMYPWNSGQTIALFVVSGALFLVFGIQQDYAILTSKSNRIFPSHFLRNPNAVLLYICASAVNAAGFIPIYYIPLYFQFTKGDSAIDSAIRLLPLIFVLSAAILANGHFMSRFSHFQPWYVGGSILALIGGVLLAHIGNDTPIASIYGFEILVGLGTGAFIQAGYAVIQAVTAPADLAYAISYMMLAQLGGIAFGLSVAGSLFINTATAGLAVALPSISATELQLLLSGTSSAYYHSLSEELRVQVVGIIVGAMNRVFILVYVSAAVALVASVLFSQRTLFRGAIAVAA</sequence>
<protein>
    <recommendedName>
        <fullName evidence="9">Major facilitator superfamily (MFS) profile domain-containing protein</fullName>
    </recommendedName>
</protein>
<feature type="transmembrane region" description="Helical" evidence="8">
    <location>
        <begin position="525"/>
        <end position="543"/>
    </location>
</feature>
<dbReference type="InParanoid" id="A0A507B190"/>
<evidence type="ECO:0000313" key="11">
    <source>
        <dbReference type="Proteomes" id="UP000319257"/>
    </source>
</evidence>
<proteinExistence type="inferred from homology"/>
<dbReference type="PANTHER" id="PTHR23501:SF12">
    <property type="entry name" value="MAJOR FACILITATOR SUPERFAMILY (MFS) PROFILE DOMAIN-CONTAINING PROTEIN-RELATED"/>
    <property type="match status" value="1"/>
</dbReference>
<evidence type="ECO:0000256" key="6">
    <source>
        <dbReference type="ARBA" id="ARBA00023136"/>
    </source>
</evidence>
<feature type="transmembrane region" description="Helical" evidence="8">
    <location>
        <begin position="249"/>
        <end position="274"/>
    </location>
</feature>
<feature type="domain" description="Major facilitator superfamily (MFS) profile" evidence="9">
    <location>
        <begin position="54"/>
        <end position="548"/>
    </location>
</feature>
<feature type="transmembrane region" description="Helical" evidence="8">
    <location>
        <begin position="448"/>
        <end position="472"/>
    </location>
</feature>
<comment type="caution">
    <text evidence="10">The sequence shown here is derived from an EMBL/GenBank/DDBJ whole genome shotgun (WGS) entry which is preliminary data.</text>
</comment>
<keyword evidence="11" id="KW-1185">Reference proteome</keyword>
<evidence type="ECO:0000256" key="1">
    <source>
        <dbReference type="ARBA" id="ARBA00004141"/>
    </source>
</evidence>
<feature type="transmembrane region" description="Helical" evidence="8">
    <location>
        <begin position="87"/>
        <end position="107"/>
    </location>
</feature>
<dbReference type="AlphaFoldDB" id="A0A507B190"/>